<dbReference type="GO" id="GO:0043235">
    <property type="term" value="C:receptor complex"/>
    <property type="evidence" value="ECO:0007669"/>
    <property type="project" value="TreeGrafter"/>
</dbReference>
<dbReference type="PANTHER" id="PTHR23036">
    <property type="entry name" value="CYTOKINE RECEPTOR"/>
    <property type="match status" value="1"/>
</dbReference>
<dbReference type="SUPFAM" id="SSF49265">
    <property type="entry name" value="Fibronectin type III"/>
    <property type="match status" value="3"/>
</dbReference>
<dbReference type="InterPro" id="IPR040901">
    <property type="entry name" value="LIFR_N"/>
</dbReference>
<evidence type="ECO:0000256" key="4">
    <source>
        <dbReference type="ARBA" id="ARBA00022553"/>
    </source>
</evidence>
<feature type="domain" description="Fibronectin type-III" evidence="13">
    <location>
        <begin position="531"/>
        <end position="625"/>
    </location>
</feature>
<evidence type="ECO:0000256" key="5">
    <source>
        <dbReference type="ARBA" id="ARBA00022692"/>
    </source>
</evidence>
<dbReference type="GeneTree" id="ENSGT00940000155776"/>
<organism evidence="14 15">
    <name type="scientific">Cricetulus griseus</name>
    <name type="common">Chinese hamster</name>
    <name type="synonym">Cricetulus barabensis griseus</name>
    <dbReference type="NCBI Taxonomy" id="10029"/>
    <lineage>
        <taxon>Eukaryota</taxon>
        <taxon>Metazoa</taxon>
        <taxon>Chordata</taxon>
        <taxon>Craniata</taxon>
        <taxon>Vertebrata</taxon>
        <taxon>Euteleostomi</taxon>
        <taxon>Mammalia</taxon>
        <taxon>Eutheria</taxon>
        <taxon>Euarchontoglires</taxon>
        <taxon>Glires</taxon>
        <taxon>Rodentia</taxon>
        <taxon>Myomorpha</taxon>
        <taxon>Muroidea</taxon>
        <taxon>Cricetidae</taxon>
        <taxon>Cricetinae</taxon>
        <taxon>Cricetulus</taxon>
    </lineage>
</organism>
<dbReference type="CDD" id="cd00063">
    <property type="entry name" value="FN3"/>
    <property type="match status" value="2"/>
</dbReference>
<dbReference type="FunFam" id="2.60.40.10:FF:001011">
    <property type="entry name" value="leukemia inhibitory factor receptor"/>
    <property type="match status" value="1"/>
</dbReference>
<dbReference type="Ensembl" id="ENSCGRT00001004006.1">
    <property type="protein sequence ID" value="ENSCGRP00001002887.1"/>
    <property type="gene ID" value="ENSCGRG00001003293.1"/>
</dbReference>
<dbReference type="FunFam" id="2.60.40.10:FF:000738">
    <property type="entry name" value="Leukemia inhibitory factor receptor"/>
    <property type="match status" value="1"/>
</dbReference>
<dbReference type="Pfam" id="PF00041">
    <property type="entry name" value="fn3"/>
    <property type="match status" value="1"/>
</dbReference>
<dbReference type="InterPro" id="IPR013783">
    <property type="entry name" value="Ig-like_fold"/>
</dbReference>
<keyword evidence="4" id="KW-0597">Phosphoprotein</keyword>
<dbReference type="FunFam" id="2.60.40.10:FF:001265">
    <property type="entry name" value="Leukemia inhibitory factor receptor"/>
    <property type="match status" value="1"/>
</dbReference>
<dbReference type="InterPro" id="IPR048497">
    <property type="entry name" value="LIF-R-like_Ig-like"/>
</dbReference>
<keyword evidence="8" id="KW-1133">Transmembrane helix</keyword>
<proteinExistence type="inferred from homology"/>
<keyword evidence="5" id="KW-0812">Transmembrane</keyword>
<keyword evidence="7" id="KW-0677">Repeat</keyword>
<keyword evidence="6" id="KW-0732">Signal</keyword>
<evidence type="ECO:0000256" key="11">
    <source>
        <dbReference type="ARBA" id="ARBA00023170"/>
    </source>
</evidence>
<evidence type="ECO:0000256" key="3">
    <source>
        <dbReference type="ARBA" id="ARBA00022475"/>
    </source>
</evidence>
<evidence type="ECO:0000256" key="6">
    <source>
        <dbReference type="ARBA" id="ARBA00022729"/>
    </source>
</evidence>
<dbReference type="PROSITE" id="PS01353">
    <property type="entry name" value="HEMATOPO_REC_L_F2"/>
    <property type="match status" value="1"/>
</dbReference>
<keyword evidence="3" id="KW-1003">Cell membrane</keyword>
<evidence type="ECO:0000259" key="13">
    <source>
        <dbReference type="PROSITE" id="PS50853"/>
    </source>
</evidence>
<dbReference type="Proteomes" id="UP000694386">
    <property type="component" value="Unplaced"/>
</dbReference>
<evidence type="ECO:0000256" key="8">
    <source>
        <dbReference type="ARBA" id="ARBA00022989"/>
    </source>
</evidence>
<dbReference type="Pfam" id="PF17971">
    <property type="entry name" value="LIFR_D2"/>
    <property type="match status" value="1"/>
</dbReference>
<dbReference type="FunFam" id="2.60.40.10:FF:001124">
    <property type="entry name" value="leukemia inhibitory factor receptor"/>
    <property type="match status" value="1"/>
</dbReference>
<comment type="similarity">
    <text evidence="2">Belongs to the type I cytokine receptor family. Type 2 subfamily.</text>
</comment>
<reference evidence="14" key="1">
    <citation type="submission" date="2025-08" db="UniProtKB">
        <authorList>
            <consortium name="Ensembl"/>
        </authorList>
    </citation>
    <scope>IDENTIFICATION</scope>
</reference>
<dbReference type="GO" id="GO:0019955">
    <property type="term" value="F:cytokine binding"/>
    <property type="evidence" value="ECO:0007669"/>
    <property type="project" value="TreeGrafter"/>
</dbReference>
<dbReference type="FunFam" id="2.60.40.10:FF:000607">
    <property type="entry name" value="Leukemia inhibitory factor receptor"/>
    <property type="match status" value="1"/>
</dbReference>
<dbReference type="GO" id="GO:0004924">
    <property type="term" value="F:oncostatin-M receptor activity"/>
    <property type="evidence" value="ECO:0007669"/>
    <property type="project" value="TreeGrafter"/>
</dbReference>
<evidence type="ECO:0000256" key="10">
    <source>
        <dbReference type="ARBA" id="ARBA00023157"/>
    </source>
</evidence>
<keyword evidence="11" id="KW-0675">Receptor</keyword>
<comment type="subcellular location">
    <subcellularLocation>
        <location evidence="1">Cell membrane</location>
        <topology evidence="1">Single-pass type I membrane protein</topology>
    </subcellularLocation>
</comment>
<dbReference type="Pfam" id="PF21177">
    <property type="entry name" value="LIF-R_Ig-like"/>
    <property type="match status" value="1"/>
</dbReference>
<dbReference type="FunFam" id="2.60.40.10:FF:000578">
    <property type="entry name" value="Leukemia inhibitory factor receptor"/>
    <property type="match status" value="1"/>
</dbReference>
<dbReference type="Pfam" id="PF18207">
    <property type="entry name" value="LIFR_N"/>
    <property type="match status" value="1"/>
</dbReference>
<dbReference type="InterPro" id="IPR040817">
    <property type="entry name" value="LIFR_D2"/>
</dbReference>
<dbReference type="PANTHER" id="PTHR23036:SF105">
    <property type="entry name" value="LEUKEMIA INHIBITORY FACTOR RECEPTOR"/>
    <property type="match status" value="1"/>
</dbReference>
<feature type="domain" description="Fibronectin type-III" evidence="13">
    <location>
        <begin position="431"/>
        <end position="529"/>
    </location>
</feature>
<keyword evidence="10" id="KW-1015">Disulfide bond</keyword>
<dbReference type="Pfam" id="PF25552">
    <property type="entry name" value="LIFR_D4"/>
    <property type="match status" value="1"/>
</dbReference>
<evidence type="ECO:0000313" key="15">
    <source>
        <dbReference type="Proteomes" id="UP000694386"/>
    </source>
</evidence>
<dbReference type="InterPro" id="IPR050379">
    <property type="entry name" value="Type-I_Cytokine_Rcpt"/>
</dbReference>
<protein>
    <submittedName>
        <fullName evidence="14">LIF receptor alpha</fullName>
    </submittedName>
</protein>
<evidence type="ECO:0000256" key="12">
    <source>
        <dbReference type="ARBA" id="ARBA00023180"/>
    </source>
</evidence>
<dbReference type="GO" id="GO:0009897">
    <property type="term" value="C:external side of plasma membrane"/>
    <property type="evidence" value="ECO:0007669"/>
    <property type="project" value="TreeGrafter"/>
</dbReference>
<gene>
    <name evidence="14" type="primary">Lifr</name>
</gene>
<dbReference type="InterPro" id="IPR036116">
    <property type="entry name" value="FN3_sf"/>
</dbReference>
<dbReference type="PROSITE" id="PS50853">
    <property type="entry name" value="FN3"/>
    <property type="match status" value="2"/>
</dbReference>
<dbReference type="AlphaFoldDB" id="A0A8C2LGL0"/>
<dbReference type="InterPro" id="IPR003961">
    <property type="entry name" value="FN3_dom"/>
</dbReference>
<keyword evidence="9" id="KW-0472">Membrane</keyword>
<sequence length="720" mass="81251">MDVYSGWKQPSWMVDSKRMRMTLNLPWLLSALTLLHLTIQAHSLKRGAAQDLKCTTKNMHVWDCTWSASAGVSPGTVKEVCIKDRLNSCHRLESTNIKIAALSPGDHEVTINYLNGFQNKFTLNEKDVSLIPDTPESLNLSADFSTSTLHLRWNDRGSAFPYPSNATWEIKVLQNPSMEPVKLVSFNTTLSGQDIVHHWNWTSDLPLQCAPHSVGIRWYIDHHRFSGYKVWSDWSLLKNISWTPNSETNVFPQDKVILAGSDITFCCVSQTKVLSGQIGRTFCPLIHLYGENVAIRIQNISVSENSGTNVVFTTEDNVYGTVVFAGYPPDVPQKLNCETHDFKEIICSWNPGRPTGLVGPRNTDYTLSESISGKSVAFKRFETLTNESYRLAFQMLPGQEIHNFTLTGRNPLGHAESAIFINITERVVPHVPVSLRVKDINSTVVALSWHLPGNFAKINLLCQVQICKASSEQEVRNATIKGAEGSSYLVAVDKLNPYTLYTFRVRCSTETFWKWSKWSNEKRHLTMEAIPSRGPDTWREWSSDGKNLIIYWKPLPINEANGKILSYNVSCSSNEETQSLSEILDPQHKAEIQLEKNDYIISVVAKNSAGSSPPSKIASMEIPNDDILVEQAVGMGKRIFLSWHPDPNMTCDYVIKWCNSSRSEPCLMDWIKVPSNSTETIIESDQFQPGVRYNFYLYGCTNQGYQLLRSIIGYIEELEA</sequence>
<dbReference type="GO" id="GO:0005127">
    <property type="term" value="F:ciliary neurotrophic factor receptor binding"/>
    <property type="evidence" value="ECO:0007669"/>
    <property type="project" value="TreeGrafter"/>
</dbReference>
<evidence type="ECO:0000313" key="14">
    <source>
        <dbReference type="Ensembl" id="ENSCGRP00001002887.1"/>
    </source>
</evidence>
<name>A0A8C2LGL0_CRIGR</name>
<dbReference type="GO" id="GO:0008284">
    <property type="term" value="P:positive regulation of cell population proliferation"/>
    <property type="evidence" value="ECO:0007669"/>
    <property type="project" value="TreeGrafter"/>
</dbReference>
<reference evidence="14" key="2">
    <citation type="submission" date="2025-09" db="UniProtKB">
        <authorList>
            <consortium name="Ensembl"/>
        </authorList>
    </citation>
    <scope>IDENTIFICATION</scope>
</reference>
<evidence type="ECO:0000256" key="7">
    <source>
        <dbReference type="ARBA" id="ARBA00022737"/>
    </source>
</evidence>
<evidence type="ECO:0000256" key="1">
    <source>
        <dbReference type="ARBA" id="ARBA00004251"/>
    </source>
</evidence>
<keyword evidence="12" id="KW-0325">Glycoprotein</keyword>
<evidence type="ECO:0000256" key="2">
    <source>
        <dbReference type="ARBA" id="ARBA00008921"/>
    </source>
</evidence>
<accession>A0A8C2LGL0</accession>
<dbReference type="InterPro" id="IPR003529">
    <property type="entry name" value="Hematopoietin_rcpt_Gp130_CS"/>
</dbReference>
<evidence type="ECO:0000256" key="9">
    <source>
        <dbReference type="ARBA" id="ARBA00023136"/>
    </source>
</evidence>
<dbReference type="FunFam" id="2.60.40.10:FF:000657">
    <property type="entry name" value="Leukemia inhibitory factor receptor"/>
    <property type="match status" value="1"/>
</dbReference>
<dbReference type="Gene3D" id="2.60.40.10">
    <property type="entry name" value="Immunoglobulins"/>
    <property type="match status" value="7"/>
</dbReference>
<dbReference type="SMART" id="SM00060">
    <property type="entry name" value="FN3"/>
    <property type="match status" value="3"/>
</dbReference>